<reference evidence="14 15" key="1">
    <citation type="submission" date="2023-11" db="EMBL/GenBank/DDBJ databases">
        <title>Draft genome of Azohydromonas lata strain H1 (DSM1123), a polyhydroxyalkanoate producer.</title>
        <authorList>
            <person name="Traversa D."/>
            <person name="D'Addabbo P."/>
            <person name="Pazzani C."/>
            <person name="Manzari C."/>
            <person name="Chiara M."/>
            <person name="Scrascia M."/>
        </authorList>
    </citation>
    <scope>NUCLEOTIDE SEQUENCE [LARGE SCALE GENOMIC DNA]</scope>
    <source>
        <strain evidence="14 15">H1</strain>
    </source>
</reference>
<evidence type="ECO:0000256" key="2">
    <source>
        <dbReference type="ARBA" id="ARBA00001947"/>
    </source>
</evidence>
<evidence type="ECO:0000256" key="9">
    <source>
        <dbReference type="ARBA" id="ARBA00022833"/>
    </source>
</evidence>
<name>A0ABU5IG69_9BURK</name>
<evidence type="ECO:0000256" key="8">
    <source>
        <dbReference type="ARBA" id="ARBA00022801"/>
    </source>
</evidence>
<dbReference type="Pfam" id="PF01510">
    <property type="entry name" value="Amidase_2"/>
    <property type="match status" value="1"/>
</dbReference>
<dbReference type="CDD" id="cd06583">
    <property type="entry name" value="PGRP"/>
    <property type="match status" value="1"/>
</dbReference>
<dbReference type="PANTHER" id="PTHR30417:SF4">
    <property type="entry name" value="1,6-ANHYDRO-N-ACETYLMURAMYL-L-ALANINE AMIDASE AMPD"/>
    <property type="match status" value="1"/>
</dbReference>
<keyword evidence="6" id="KW-0963">Cytoplasm</keyword>
<dbReference type="GO" id="GO:0008745">
    <property type="term" value="F:N-acetylmuramoyl-L-alanine amidase activity"/>
    <property type="evidence" value="ECO:0007669"/>
    <property type="project" value="UniProtKB-EC"/>
</dbReference>
<evidence type="ECO:0000256" key="6">
    <source>
        <dbReference type="ARBA" id="ARBA00022490"/>
    </source>
</evidence>
<dbReference type="SMART" id="SM00644">
    <property type="entry name" value="Ami_2"/>
    <property type="match status" value="1"/>
</dbReference>
<dbReference type="PANTHER" id="PTHR30417">
    <property type="entry name" value="N-ACETYLMURAMOYL-L-ALANINE AMIDASE AMID"/>
    <property type="match status" value="1"/>
</dbReference>
<evidence type="ECO:0000313" key="14">
    <source>
        <dbReference type="EMBL" id="MDZ5457824.1"/>
    </source>
</evidence>
<dbReference type="RefSeq" id="WP_322466024.1">
    <property type="nucleotide sequence ID" value="NZ_JAXOJX010000022.1"/>
</dbReference>
<dbReference type="InterPro" id="IPR036505">
    <property type="entry name" value="Amidase/PGRP_sf"/>
</dbReference>
<organism evidence="14 15">
    <name type="scientific">Azohydromonas lata</name>
    <dbReference type="NCBI Taxonomy" id="45677"/>
    <lineage>
        <taxon>Bacteria</taxon>
        <taxon>Pseudomonadati</taxon>
        <taxon>Pseudomonadota</taxon>
        <taxon>Betaproteobacteria</taxon>
        <taxon>Burkholderiales</taxon>
        <taxon>Sphaerotilaceae</taxon>
        <taxon>Azohydromonas</taxon>
    </lineage>
</organism>
<evidence type="ECO:0000256" key="3">
    <source>
        <dbReference type="ARBA" id="ARBA00004496"/>
    </source>
</evidence>
<dbReference type="Proteomes" id="UP001293718">
    <property type="component" value="Unassembled WGS sequence"/>
</dbReference>
<dbReference type="Gene3D" id="3.40.80.10">
    <property type="entry name" value="Peptidoglycan recognition protein-like"/>
    <property type="match status" value="1"/>
</dbReference>
<keyword evidence="8 14" id="KW-0378">Hydrolase</keyword>
<dbReference type="NCBIfam" id="NF008758">
    <property type="entry name" value="PRK11789.1"/>
    <property type="match status" value="1"/>
</dbReference>
<evidence type="ECO:0000256" key="7">
    <source>
        <dbReference type="ARBA" id="ARBA00022723"/>
    </source>
</evidence>
<dbReference type="InterPro" id="IPR002502">
    <property type="entry name" value="Amidase_domain"/>
</dbReference>
<feature type="domain" description="N-acetylmuramoyl-L-alanine amidase" evidence="13">
    <location>
        <begin position="27"/>
        <end position="175"/>
    </location>
</feature>
<evidence type="ECO:0000256" key="10">
    <source>
        <dbReference type="ARBA" id="ARBA00023316"/>
    </source>
</evidence>
<evidence type="ECO:0000256" key="4">
    <source>
        <dbReference type="ARBA" id="ARBA00007553"/>
    </source>
</evidence>
<proteinExistence type="inferred from homology"/>
<evidence type="ECO:0000256" key="1">
    <source>
        <dbReference type="ARBA" id="ARBA00001561"/>
    </source>
</evidence>
<evidence type="ECO:0000256" key="5">
    <source>
        <dbReference type="ARBA" id="ARBA00011901"/>
    </source>
</evidence>
<keyword evidence="7" id="KW-0479">Metal-binding</keyword>
<sequence length="200" mass="22204">MSAWVPPPADGAAWEQGWYAAARRCPSPNFGPRPAGVSIDLAVIHSISLPPGVYGGDAIERLFTNRLDWDAHPYFQQIRGLEVSAHFLLRRGGELLQFVSCDARAWHAGRSAWRGRDNCNDYSIGIELEGLEGEHFTAVQYRRLARLLWALAARYPLSEATGHEDVAPGRKHDPGAGFSWPLLERLSGWQAQGHSLRRPA</sequence>
<accession>A0ABU5IG69</accession>
<comment type="catalytic activity">
    <reaction evidence="1">
        <text>Hydrolyzes the link between N-acetylmuramoyl residues and L-amino acid residues in certain cell-wall glycopeptides.</text>
        <dbReference type="EC" id="3.5.1.28"/>
    </reaction>
</comment>
<dbReference type="EC" id="3.5.1.28" evidence="5"/>
<evidence type="ECO:0000256" key="12">
    <source>
        <dbReference type="ARBA" id="ARBA00042615"/>
    </source>
</evidence>
<comment type="caution">
    <text evidence="14">The sequence shown here is derived from an EMBL/GenBank/DDBJ whole genome shotgun (WGS) entry which is preliminary data.</text>
</comment>
<keyword evidence="9" id="KW-0862">Zinc</keyword>
<gene>
    <name evidence="14" type="primary">ampD</name>
    <name evidence="14" type="ORF">SM757_14695</name>
</gene>
<evidence type="ECO:0000259" key="13">
    <source>
        <dbReference type="SMART" id="SM00644"/>
    </source>
</evidence>
<comment type="subcellular location">
    <subcellularLocation>
        <location evidence="3">Cytoplasm</location>
    </subcellularLocation>
</comment>
<dbReference type="EMBL" id="JAXOJX010000022">
    <property type="protein sequence ID" value="MDZ5457824.1"/>
    <property type="molecule type" value="Genomic_DNA"/>
</dbReference>
<dbReference type="SUPFAM" id="SSF55846">
    <property type="entry name" value="N-acetylmuramoyl-L-alanine amidase-like"/>
    <property type="match status" value="1"/>
</dbReference>
<evidence type="ECO:0000313" key="15">
    <source>
        <dbReference type="Proteomes" id="UP001293718"/>
    </source>
</evidence>
<protein>
    <recommendedName>
        <fullName evidence="11">1,6-anhydro-N-acetylmuramyl-L-alanine amidase AmpD</fullName>
        <ecNumber evidence="5">3.5.1.28</ecNumber>
    </recommendedName>
    <alternativeName>
        <fullName evidence="12">N-acetylmuramoyl-L-alanine amidase</fullName>
    </alternativeName>
</protein>
<comment type="cofactor">
    <cofactor evidence="2">
        <name>Zn(2+)</name>
        <dbReference type="ChEBI" id="CHEBI:29105"/>
    </cofactor>
</comment>
<keyword evidence="10" id="KW-0961">Cell wall biogenesis/degradation</keyword>
<keyword evidence="15" id="KW-1185">Reference proteome</keyword>
<comment type="similarity">
    <text evidence="4">Belongs to the N-acetylmuramoyl-L-alanine amidase 2 family.</text>
</comment>
<dbReference type="InterPro" id="IPR051206">
    <property type="entry name" value="NAMLAA_amidase_2"/>
</dbReference>
<evidence type="ECO:0000256" key="11">
    <source>
        <dbReference type="ARBA" id="ARBA00039257"/>
    </source>
</evidence>